<dbReference type="EMBL" id="LGTL01000019">
    <property type="protein sequence ID" value="KPA76851.1"/>
    <property type="molecule type" value="Genomic_DNA"/>
</dbReference>
<sequence>MSVLDSVRLLPEERDGNVASTSAMEVEDDTEWVNVVYSQLNGTPARNVSTRWQRLNKHRLFIGVLSFVLMCLGLVLAVPRSSCVSSLIPSMGTDCKSVTTLSYIIAGLLCLTGFLGCLASYKGLHLSLSCCLAVLFLCYAVLCGGSAGLVIYSRLHQLENLESAWRQLVAVKSPVVCDIEKTLQCSGFAAGQCCSGTPLVEGSKESRTVAVSEDQTPCFFQAANGSTYDVHNRSEISWPGTMCLSSCAEWNLKTTATCDAPLKSMVKTYFFHFVLVLSALTVFFGVLGCVTIAGMLWRPIIDSRMEHRF</sequence>
<reference evidence="2 3" key="1">
    <citation type="submission" date="2015-07" db="EMBL/GenBank/DDBJ databases">
        <title>High-quality genome of monoxenous trypanosomatid Leptomonas pyrrhocoris.</title>
        <authorList>
            <person name="Flegontov P."/>
            <person name="Butenko A."/>
            <person name="Firsov S."/>
            <person name="Vlcek C."/>
            <person name="Logacheva M.D."/>
            <person name="Field M."/>
            <person name="Filatov D."/>
            <person name="Flegontova O."/>
            <person name="Gerasimov E."/>
            <person name="Jackson A.P."/>
            <person name="Kelly S."/>
            <person name="Opperdoes F."/>
            <person name="O'Reilly A."/>
            <person name="Votypka J."/>
            <person name="Yurchenko V."/>
            <person name="Lukes J."/>
        </authorList>
    </citation>
    <scope>NUCLEOTIDE SEQUENCE [LARGE SCALE GENOMIC DNA]</scope>
    <source>
        <strain evidence="2">H10</strain>
    </source>
</reference>
<evidence type="ECO:0000313" key="3">
    <source>
        <dbReference type="Proteomes" id="UP000037923"/>
    </source>
</evidence>
<keyword evidence="1" id="KW-1133">Transmembrane helix</keyword>
<accession>A0A0N0VE43</accession>
<dbReference type="GeneID" id="26907934"/>
<proteinExistence type="predicted"/>
<keyword evidence="1" id="KW-0812">Transmembrane</keyword>
<protein>
    <recommendedName>
        <fullName evidence="4">Tetraspanin</fullName>
    </recommendedName>
</protein>
<dbReference type="OrthoDB" id="242485at2759"/>
<feature type="transmembrane region" description="Helical" evidence="1">
    <location>
        <begin position="126"/>
        <end position="152"/>
    </location>
</feature>
<evidence type="ECO:0000313" key="2">
    <source>
        <dbReference type="EMBL" id="KPA76851.1"/>
    </source>
</evidence>
<feature type="transmembrane region" description="Helical" evidence="1">
    <location>
        <begin position="60"/>
        <end position="78"/>
    </location>
</feature>
<dbReference type="Proteomes" id="UP000037923">
    <property type="component" value="Unassembled WGS sequence"/>
</dbReference>
<dbReference type="AlphaFoldDB" id="A0A0N0VE43"/>
<gene>
    <name evidence="2" type="ORF">ABB37_07649</name>
</gene>
<evidence type="ECO:0000256" key="1">
    <source>
        <dbReference type="SAM" id="Phobius"/>
    </source>
</evidence>
<comment type="caution">
    <text evidence="2">The sequence shown here is derived from an EMBL/GenBank/DDBJ whole genome shotgun (WGS) entry which is preliminary data.</text>
</comment>
<keyword evidence="1" id="KW-0472">Membrane</keyword>
<evidence type="ECO:0008006" key="4">
    <source>
        <dbReference type="Google" id="ProtNLM"/>
    </source>
</evidence>
<feature type="transmembrane region" description="Helical" evidence="1">
    <location>
        <begin position="98"/>
        <end position="119"/>
    </location>
</feature>
<dbReference type="VEuPathDB" id="TriTrypDB:LpyrH10_19_2000"/>
<organism evidence="2 3">
    <name type="scientific">Leptomonas pyrrhocoris</name>
    <name type="common">Firebug parasite</name>
    <dbReference type="NCBI Taxonomy" id="157538"/>
    <lineage>
        <taxon>Eukaryota</taxon>
        <taxon>Discoba</taxon>
        <taxon>Euglenozoa</taxon>
        <taxon>Kinetoplastea</taxon>
        <taxon>Metakinetoplastina</taxon>
        <taxon>Trypanosomatida</taxon>
        <taxon>Trypanosomatidae</taxon>
        <taxon>Leishmaniinae</taxon>
        <taxon>Leptomonas</taxon>
    </lineage>
</organism>
<dbReference type="OMA" id="EVEWPHT"/>
<dbReference type="RefSeq" id="XP_015655290.1">
    <property type="nucleotide sequence ID" value="XM_015806368.1"/>
</dbReference>
<name>A0A0N0VE43_LEPPY</name>
<feature type="transmembrane region" description="Helical" evidence="1">
    <location>
        <begin position="269"/>
        <end position="297"/>
    </location>
</feature>
<keyword evidence="3" id="KW-1185">Reference proteome</keyword>